<dbReference type="PANTHER" id="PTHR30217">
    <property type="entry name" value="PEPTIDASE U32 FAMILY"/>
    <property type="match status" value="1"/>
</dbReference>
<dbReference type="InterPro" id="IPR051454">
    <property type="entry name" value="RNA/ubiquinone_mod_enzymes"/>
</dbReference>
<dbReference type="InterPro" id="IPR020988">
    <property type="entry name" value="Pept_U32_collagenase"/>
</dbReference>
<gene>
    <name evidence="2" type="ORF">EVA_01515</name>
</gene>
<dbReference type="InterPro" id="IPR001539">
    <property type="entry name" value="Peptidase_U32"/>
</dbReference>
<name>J9H307_9ZZZZ</name>
<feature type="domain" description="Peptidase U32 collagenase" evidence="1">
    <location>
        <begin position="292"/>
        <end position="403"/>
    </location>
</feature>
<dbReference type="Pfam" id="PF01136">
    <property type="entry name" value="Peptidase_U32"/>
    <property type="match status" value="1"/>
</dbReference>
<keyword evidence="2" id="KW-0378">Hydrolase</keyword>
<evidence type="ECO:0000313" key="2">
    <source>
        <dbReference type="EMBL" id="EJX10308.1"/>
    </source>
</evidence>
<evidence type="ECO:0000259" key="1">
    <source>
        <dbReference type="Pfam" id="PF12392"/>
    </source>
</evidence>
<sequence>MNLPPIALHASTQMDNCTPEKAQWLEAAGFRQIVLARETPLEEIRAIAQTVKVPVEVFVHGALCVSYSGRCYASQHCFNRSANRGCCAQFCRLAFDLVDGKDRVLVQNAHLLSLRDMNRSQSIDEMLDAGVRSFKIEGRLKDTEYVKNVTAYYRRALDEALERRLREGKKWKGQDLGRASYGKSELSFRPQLERSFNRGFTEYFLHGRTEQPVANFTSPKAMGALIGHVGKVRSRSFQIELTQQAPSPITAGDGLCFIDRKEGTLQGFRVNRAEGNEVFPNRMPRLVPGMKLYRSLDFAFNQQLAKPTARRTLQTDWTLRETAEGFAIDVRDESGTHISRQFAYPHEASRSPQRAAIERQLSKLGDTPYVLRSLTIDWQEERFIPASQLAAWRRDCVETLQRAHRMNYQRDYAGKVNHELLTQLTPERLDFTANVANHLARKFYTEHGTEQLAPAFELEEPRGALIMTCKHCIRKSLHLCKKEDRSVPDPLFLRLPDGRRFPLQFDCRRCEMKVYAEKD</sequence>
<proteinExistence type="predicted"/>
<dbReference type="Pfam" id="PF12392">
    <property type="entry name" value="DUF3656"/>
    <property type="match status" value="1"/>
</dbReference>
<accession>J9H307</accession>
<comment type="caution">
    <text evidence="2">The sequence shown here is derived from an EMBL/GenBank/DDBJ whole genome shotgun (WGS) entry which is preliminary data.</text>
</comment>
<dbReference type="AlphaFoldDB" id="J9H307"/>
<reference evidence="2" key="1">
    <citation type="journal article" date="2012" name="PLoS ONE">
        <title>Gene sets for utilization of primary and secondary nutrition supplies in the distal gut of endangered iberian lynx.</title>
        <authorList>
            <person name="Alcaide M."/>
            <person name="Messina E."/>
            <person name="Richter M."/>
            <person name="Bargiela R."/>
            <person name="Peplies J."/>
            <person name="Huws S.A."/>
            <person name="Newbold C.J."/>
            <person name="Golyshin P.N."/>
            <person name="Simon M.A."/>
            <person name="Lopez G."/>
            <person name="Yakimov M.M."/>
            <person name="Ferrer M."/>
        </authorList>
    </citation>
    <scope>NUCLEOTIDE SEQUENCE</scope>
</reference>
<keyword evidence="2" id="KW-0645">Protease</keyword>
<dbReference type="GO" id="GO:0008233">
    <property type="term" value="F:peptidase activity"/>
    <property type="evidence" value="ECO:0007669"/>
    <property type="project" value="UniProtKB-KW"/>
</dbReference>
<organism evidence="2">
    <name type="scientific">gut metagenome</name>
    <dbReference type="NCBI Taxonomy" id="749906"/>
    <lineage>
        <taxon>unclassified sequences</taxon>
        <taxon>metagenomes</taxon>
        <taxon>organismal metagenomes</taxon>
    </lineage>
</organism>
<dbReference type="EMBL" id="AMCI01000211">
    <property type="protein sequence ID" value="EJX10308.1"/>
    <property type="molecule type" value="Genomic_DNA"/>
</dbReference>
<protein>
    <submittedName>
        <fullName evidence="2">Protease</fullName>
    </submittedName>
</protein>
<dbReference type="GO" id="GO:0006508">
    <property type="term" value="P:proteolysis"/>
    <property type="evidence" value="ECO:0007669"/>
    <property type="project" value="UniProtKB-KW"/>
</dbReference>
<dbReference type="PANTHER" id="PTHR30217:SF10">
    <property type="entry name" value="23S RRNA 5-HYDROXYCYTIDINE C2501 SYNTHASE"/>
    <property type="match status" value="1"/>
</dbReference>